<feature type="compositionally biased region" description="Basic and acidic residues" evidence="1">
    <location>
        <begin position="329"/>
        <end position="344"/>
    </location>
</feature>
<protein>
    <submittedName>
        <fullName evidence="3">Uncharacterized protein</fullName>
    </submittedName>
</protein>
<proteinExistence type="predicted"/>
<dbReference type="Gene3D" id="3.10.310.50">
    <property type="match status" value="1"/>
</dbReference>
<gene>
    <name evidence="3" type="ORF">F6S87_01755</name>
</gene>
<dbReference type="Proteomes" id="UP000469292">
    <property type="component" value="Unassembled WGS sequence"/>
</dbReference>
<dbReference type="AlphaFoldDB" id="A0A6I5N141"/>
<evidence type="ECO:0000256" key="1">
    <source>
        <dbReference type="SAM" id="MobiDB-lite"/>
    </source>
</evidence>
<feature type="compositionally biased region" description="Basic and acidic residues" evidence="1">
    <location>
        <begin position="300"/>
        <end position="318"/>
    </location>
</feature>
<keyword evidence="2" id="KW-0472">Membrane</keyword>
<evidence type="ECO:0000313" key="4">
    <source>
        <dbReference type="Proteomes" id="UP000469292"/>
    </source>
</evidence>
<dbReference type="EMBL" id="VYSG01000001">
    <property type="protein sequence ID" value="NEG69369.1"/>
    <property type="molecule type" value="Genomic_DNA"/>
</dbReference>
<feature type="compositionally biased region" description="Basic and acidic residues" evidence="1">
    <location>
        <begin position="352"/>
        <end position="361"/>
    </location>
</feature>
<sequence length="361" mass="38718">MAFVLASVVAPAALADESSPSPSDTTSQSADSTATDGSSDDSSASTDASTSTDTTATNITDTQNLLGSNLSKVSDAIAKTKAETGVTVRLLYLSTFNTDESPSTWASDLLNSLNPEPNTVLLAVASADGQLVVAVSSNSDAWLKKQSTVDDITDAALQPIVDDSSDPNWAQAAIDMMNAIVTAKKTSTTKTTSVVSIVVLAVVLVVLVALIVFMIVWRKKHRRKVGRHQDTRTIADFERGDGETAAQPAKMWHTAQIDPADVREIREKAARKKKLKGSEEEPEAESTAAEPTAAEPTTPDAKEAPDAKETPAADRYVEEVAEEADEDAETKPPTRRELREQREKAGRRKRKVDLTKPRKRS</sequence>
<evidence type="ECO:0000313" key="3">
    <source>
        <dbReference type="EMBL" id="NEG69369.1"/>
    </source>
</evidence>
<feature type="compositionally biased region" description="Low complexity" evidence="1">
    <location>
        <begin position="285"/>
        <end position="299"/>
    </location>
</feature>
<keyword evidence="4" id="KW-1185">Reference proteome</keyword>
<keyword evidence="2" id="KW-1133">Transmembrane helix</keyword>
<reference evidence="3 4" key="1">
    <citation type="submission" date="2019-09" db="EMBL/GenBank/DDBJ databases">
        <title>Phylogenetic characterization of a novel taxon of the genus Bifidobacterium: Bifidobacterium choloepi sp. nov.</title>
        <authorList>
            <person name="Modesto M."/>
            <person name="Satti M."/>
        </authorList>
    </citation>
    <scope>NUCLEOTIDE SEQUENCE [LARGE SCALE GENOMIC DNA]</scope>
    <source>
        <strain evidence="3 4">BRDM6</strain>
    </source>
</reference>
<evidence type="ECO:0000256" key="2">
    <source>
        <dbReference type="SAM" id="Phobius"/>
    </source>
</evidence>
<organism evidence="3 4">
    <name type="scientific">Bifidobacterium choloepi</name>
    <dbReference type="NCBI Taxonomy" id="2614131"/>
    <lineage>
        <taxon>Bacteria</taxon>
        <taxon>Bacillati</taxon>
        <taxon>Actinomycetota</taxon>
        <taxon>Actinomycetes</taxon>
        <taxon>Bifidobacteriales</taxon>
        <taxon>Bifidobacteriaceae</taxon>
        <taxon>Bifidobacterium</taxon>
    </lineage>
</organism>
<feature type="region of interest" description="Disordered" evidence="1">
    <location>
        <begin position="236"/>
        <end position="361"/>
    </location>
</feature>
<accession>A0A6I5N141</accession>
<comment type="caution">
    <text evidence="3">The sequence shown here is derived from an EMBL/GenBank/DDBJ whole genome shotgun (WGS) entry which is preliminary data.</text>
</comment>
<feature type="region of interest" description="Disordered" evidence="1">
    <location>
        <begin position="12"/>
        <end position="55"/>
    </location>
</feature>
<keyword evidence="2" id="KW-0812">Transmembrane</keyword>
<name>A0A6I5N141_9BIFI</name>
<feature type="compositionally biased region" description="Acidic residues" evidence="1">
    <location>
        <begin position="319"/>
        <end position="328"/>
    </location>
</feature>
<feature type="transmembrane region" description="Helical" evidence="2">
    <location>
        <begin position="194"/>
        <end position="217"/>
    </location>
</feature>